<dbReference type="InterPro" id="IPR006675">
    <property type="entry name" value="HDIG_dom"/>
</dbReference>
<name>A0ABR9R4W2_9FIRM</name>
<proteinExistence type="predicted"/>
<keyword evidence="5" id="KW-0408">Iron</keyword>
<dbReference type="SUPFAM" id="SSF109604">
    <property type="entry name" value="HD-domain/PDEase-like"/>
    <property type="match status" value="1"/>
</dbReference>
<dbReference type="EMBL" id="JADCKC010000003">
    <property type="protein sequence ID" value="MBE5038176.1"/>
    <property type="molecule type" value="Genomic_DNA"/>
</dbReference>
<dbReference type="InterPro" id="IPR005249">
    <property type="entry name" value="YqeK"/>
</dbReference>
<evidence type="ECO:0000256" key="3">
    <source>
        <dbReference type="ARBA" id="ARBA00022741"/>
    </source>
</evidence>
<evidence type="ECO:0000256" key="5">
    <source>
        <dbReference type="ARBA" id="ARBA00023004"/>
    </source>
</evidence>
<keyword evidence="4 8" id="KW-0378">Hydrolase</keyword>
<evidence type="ECO:0000256" key="6">
    <source>
        <dbReference type="ARBA" id="ARBA00049417"/>
    </source>
</evidence>
<evidence type="ECO:0000256" key="4">
    <source>
        <dbReference type="ARBA" id="ARBA00022801"/>
    </source>
</evidence>
<dbReference type="Pfam" id="PF01966">
    <property type="entry name" value="HD"/>
    <property type="match status" value="1"/>
</dbReference>
<dbReference type="InterPro" id="IPR003607">
    <property type="entry name" value="HD/PDEase_dom"/>
</dbReference>
<comment type="caution">
    <text evidence="8">The sequence shown here is derived from an EMBL/GenBank/DDBJ whole genome shotgun (WGS) entry which is preliminary data.</text>
</comment>
<dbReference type="EC" id="3.6.1.41" evidence="1"/>
<dbReference type="Gene3D" id="1.10.3210.10">
    <property type="entry name" value="Hypothetical protein af1432"/>
    <property type="match status" value="1"/>
</dbReference>
<dbReference type="CDD" id="cd00077">
    <property type="entry name" value="HDc"/>
    <property type="match status" value="1"/>
</dbReference>
<reference evidence="8 9" key="1">
    <citation type="submission" date="2020-10" db="EMBL/GenBank/DDBJ databases">
        <title>ChiBAC.</title>
        <authorList>
            <person name="Zenner C."/>
            <person name="Hitch T.C.A."/>
            <person name="Clavel T."/>
        </authorList>
    </citation>
    <scope>NUCLEOTIDE SEQUENCE [LARGE SCALE GENOMIC DNA]</scope>
    <source>
        <strain evidence="8 9">DSM 109015</strain>
    </source>
</reference>
<evidence type="ECO:0000256" key="2">
    <source>
        <dbReference type="ARBA" id="ARBA00022723"/>
    </source>
</evidence>
<comment type="catalytic activity">
    <reaction evidence="6">
        <text>P(1),P(4)-bis(5'-adenosyl) tetraphosphate + H2O = 2 ADP + 2 H(+)</text>
        <dbReference type="Rhea" id="RHEA:24252"/>
        <dbReference type="ChEBI" id="CHEBI:15377"/>
        <dbReference type="ChEBI" id="CHEBI:15378"/>
        <dbReference type="ChEBI" id="CHEBI:58141"/>
        <dbReference type="ChEBI" id="CHEBI:456216"/>
        <dbReference type="EC" id="3.6.1.41"/>
    </reaction>
</comment>
<dbReference type="InterPro" id="IPR006674">
    <property type="entry name" value="HD_domain"/>
</dbReference>
<dbReference type="RefSeq" id="WP_193502160.1">
    <property type="nucleotide sequence ID" value="NZ_JADCKC010000003.1"/>
</dbReference>
<dbReference type="Proteomes" id="UP000768567">
    <property type="component" value="Unassembled WGS sequence"/>
</dbReference>
<keyword evidence="9" id="KW-1185">Reference proteome</keyword>
<dbReference type="NCBIfam" id="TIGR00488">
    <property type="entry name" value="bis(5'-nucleosyl)-tetraphosphatase (symmetrical) YqeK"/>
    <property type="match status" value="1"/>
</dbReference>
<dbReference type="InterPro" id="IPR051094">
    <property type="entry name" value="Diverse_Catalytic_Enzymes"/>
</dbReference>
<dbReference type="SMART" id="SM00471">
    <property type="entry name" value="HDc"/>
    <property type="match status" value="1"/>
</dbReference>
<keyword evidence="2" id="KW-0479">Metal-binding</keyword>
<dbReference type="PANTHER" id="PTHR35795">
    <property type="entry name" value="SLR1885 PROTEIN"/>
    <property type="match status" value="1"/>
</dbReference>
<organism evidence="8 9">
    <name type="scientific">Gemmiger gallinarum</name>
    <dbReference type="NCBI Taxonomy" id="2779354"/>
    <lineage>
        <taxon>Bacteria</taxon>
        <taxon>Bacillati</taxon>
        <taxon>Bacillota</taxon>
        <taxon>Clostridia</taxon>
        <taxon>Eubacteriales</taxon>
        <taxon>Gemmiger</taxon>
    </lineage>
</organism>
<evidence type="ECO:0000313" key="8">
    <source>
        <dbReference type="EMBL" id="MBE5038176.1"/>
    </source>
</evidence>
<dbReference type="GO" id="GO:0008803">
    <property type="term" value="F:bis(5'-nucleosyl)-tetraphosphatase (symmetrical) activity"/>
    <property type="evidence" value="ECO:0007669"/>
    <property type="project" value="UniProtKB-EC"/>
</dbReference>
<gene>
    <name evidence="8" type="primary">yqeK</name>
    <name evidence="8" type="ORF">INF35_10305</name>
</gene>
<dbReference type="PANTHER" id="PTHR35795:SF1">
    <property type="entry name" value="BIS(5'-NUCLEOSYL)-TETRAPHOSPHATASE, SYMMETRICAL"/>
    <property type="match status" value="1"/>
</dbReference>
<feature type="domain" description="HD/PDEase" evidence="7">
    <location>
        <begin position="14"/>
        <end position="135"/>
    </location>
</feature>
<accession>A0ABR9R4W2</accession>
<evidence type="ECO:0000256" key="1">
    <source>
        <dbReference type="ARBA" id="ARBA00012506"/>
    </source>
</evidence>
<protein>
    <recommendedName>
        <fullName evidence="1">bis(5'-nucleosyl)-tetraphosphatase (symmetrical)</fullName>
        <ecNumber evidence="1">3.6.1.41</ecNumber>
    </recommendedName>
</protein>
<keyword evidence="3" id="KW-0547">Nucleotide-binding</keyword>
<evidence type="ECO:0000313" key="9">
    <source>
        <dbReference type="Proteomes" id="UP000768567"/>
    </source>
</evidence>
<sequence length="191" mass="21116">MTCKEAKELVKGRLGDKRYRHTLNVKKMAVALAERWGADPEKAALAALLHDSAKELSRAELLQIFHDNAIIANNAAQRPAPVWHGLAAAILCQTRWGVSDPEILSAIRCHTTGKKGMSLLDKIIYMADMTSDERDFPGVEELRKLEFEDLDKALCTALEQSLQFVKDGGKPVDPESLAALEDVRSSIAHRT</sequence>
<evidence type="ECO:0000259" key="7">
    <source>
        <dbReference type="SMART" id="SM00471"/>
    </source>
</evidence>
<dbReference type="NCBIfam" id="TIGR00277">
    <property type="entry name" value="HDIG"/>
    <property type="match status" value="1"/>
</dbReference>